<dbReference type="OrthoDB" id="9451547at2759"/>
<protein>
    <submittedName>
        <fullName evidence="2">Uncharacterized protein</fullName>
    </submittedName>
</protein>
<dbReference type="EMBL" id="KV417588">
    <property type="protein sequence ID" value="KZP16879.1"/>
    <property type="molecule type" value="Genomic_DNA"/>
</dbReference>
<feature type="transmembrane region" description="Helical" evidence="1">
    <location>
        <begin position="111"/>
        <end position="129"/>
    </location>
</feature>
<feature type="transmembrane region" description="Helical" evidence="1">
    <location>
        <begin position="169"/>
        <end position="188"/>
    </location>
</feature>
<dbReference type="PANTHER" id="PTHR35043:SF7">
    <property type="entry name" value="TRANSCRIPTION FACTOR DOMAIN-CONTAINING PROTEIN"/>
    <property type="match status" value="1"/>
</dbReference>
<feature type="transmembrane region" description="Helical" evidence="1">
    <location>
        <begin position="22"/>
        <end position="40"/>
    </location>
</feature>
<proteinExistence type="predicted"/>
<dbReference type="AlphaFoldDB" id="A0A166FJP0"/>
<organism evidence="2 3">
    <name type="scientific">Athelia psychrophila</name>
    <dbReference type="NCBI Taxonomy" id="1759441"/>
    <lineage>
        <taxon>Eukaryota</taxon>
        <taxon>Fungi</taxon>
        <taxon>Dikarya</taxon>
        <taxon>Basidiomycota</taxon>
        <taxon>Agaricomycotina</taxon>
        <taxon>Agaricomycetes</taxon>
        <taxon>Agaricomycetidae</taxon>
        <taxon>Atheliales</taxon>
        <taxon>Atheliaceae</taxon>
        <taxon>Athelia</taxon>
    </lineage>
</organism>
<feature type="non-terminal residue" evidence="2">
    <location>
        <position position="220"/>
    </location>
</feature>
<keyword evidence="3" id="KW-1185">Reference proteome</keyword>
<dbReference type="STRING" id="436010.A0A166FJP0"/>
<keyword evidence="1" id="KW-0812">Transmembrane</keyword>
<evidence type="ECO:0000313" key="3">
    <source>
        <dbReference type="Proteomes" id="UP000076532"/>
    </source>
</evidence>
<dbReference type="PANTHER" id="PTHR35043">
    <property type="entry name" value="TRANSCRIPTION FACTOR DOMAIN-CONTAINING PROTEIN"/>
    <property type="match status" value="1"/>
</dbReference>
<evidence type="ECO:0000256" key="1">
    <source>
        <dbReference type="SAM" id="Phobius"/>
    </source>
</evidence>
<evidence type="ECO:0000313" key="2">
    <source>
        <dbReference type="EMBL" id="KZP16879.1"/>
    </source>
</evidence>
<sequence>QTFWFLAQCIARRAQHLSITQLEVVTLSYCAINLLIYAYWWHKPLSVDRPIHIDITRFNSEVQDYFLRPRGQPIPTLWQELGIMSPNSTANEPADGTFYELGLFENPGEDLGMIFFIIGTTFGALHFVAWSYPFPSHTQRVLWRVCCVALVCTPYITSASILGMMQPEARTPCMLVFSGILVLFYLFARVATMVISFTTLGSLPTSATDIVQWTRFIPHF</sequence>
<dbReference type="Proteomes" id="UP000076532">
    <property type="component" value="Unassembled WGS sequence"/>
</dbReference>
<keyword evidence="1" id="KW-1133">Transmembrane helix</keyword>
<gene>
    <name evidence="2" type="ORF">FIBSPDRAFT_685535</name>
</gene>
<keyword evidence="1" id="KW-0472">Membrane</keyword>
<feature type="non-terminal residue" evidence="2">
    <location>
        <position position="1"/>
    </location>
</feature>
<feature type="transmembrane region" description="Helical" evidence="1">
    <location>
        <begin position="141"/>
        <end position="163"/>
    </location>
</feature>
<name>A0A166FJP0_9AGAM</name>
<accession>A0A166FJP0</accession>
<reference evidence="2 3" key="1">
    <citation type="journal article" date="2016" name="Mol. Biol. Evol.">
        <title>Comparative Genomics of Early-Diverging Mushroom-Forming Fungi Provides Insights into the Origins of Lignocellulose Decay Capabilities.</title>
        <authorList>
            <person name="Nagy L.G."/>
            <person name="Riley R."/>
            <person name="Tritt A."/>
            <person name="Adam C."/>
            <person name="Daum C."/>
            <person name="Floudas D."/>
            <person name="Sun H."/>
            <person name="Yadav J.S."/>
            <person name="Pangilinan J."/>
            <person name="Larsson K.H."/>
            <person name="Matsuura K."/>
            <person name="Barry K."/>
            <person name="Labutti K."/>
            <person name="Kuo R."/>
            <person name="Ohm R.A."/>
            <person name="Bhattacharya S.S."/>
            <person name="Shirouzu T."/>
            <person name="Yoshinaga Y."/>
            <person name="Martin F.M."/>
            <person name="Grigoriev I.V."/>
            <person name="Hibbett D.S."/>
        </authorList>
    </citation>
    <scope>NUCLEOTIDE SEQUENCE [LARGE SCALE GENOMIC DNA]</scope>
    <source>
        <strain evidence="2 3">CBS 109695</strain>
    </source>
</reference>